<name>A0A9Q1J5Z1_SYNKA</name>
<accession>A0A9Q1J5Z1</accession>
<keyword evidence="2" id="KW-1185">Reference proteome</keyword>
<organism evidence="1 2">
    <name type="scientific">Synaphobranchus kaupii</name>
    <name type="common">Kaup's arrowtooth eel</name>
    <dbReference type="NCBI Taxonomy" id="118154"/>
    <lineage>
        <taxon>Eukaryota</taxon>
        <taxon>Metazoa</taxon>
        <taxon>Chordata</taxon>
        <taxon>Craniata</taxon>
        <taxon>Vertebrata</taxon>
        <taxon>Euteleostomi</taxon>
        <taxon>Actinopterygii</taxon>
        <taxon>Neopterygii</taxon>
        <taxon>Teleostei</taxon>
        <taxon>Anguilliformes</taxon>
        <taxon>Synaphobranchidae</taxon>
        <taxon>Synaphobranchus</taxon>
    </lineage>
</organism>
<protein>
    <submittedName>
        <fullName evidence="1">Uncharacterized protein</fullName>
    </submittedName>
</protein>
<dbReference type="EMBL" id="JAINUF010000003">
    <property type="protein sequence ID" value="KAJ8370815.1"/>
    <property type="molecule type" value="Genomic_DNA"/>
</dbReference>
<reference evidence="1" key="1">
    <citation type="journal article" date="2023" name="Science">
        <title>Genome structures resolve the early diversification of teleost fishes.</title>
        <authorList>
            <person name="Parey E."/>
            <person name="Louis A."/>
            <person name="Montfort J."/>
            <person name="Bouchez O."/>
            <person name="Roques C."/>
            <person name="Iampietro C."/>
            <person name="Lluch J."/>
            <person name="Castinel A."/>
            <person name="Donnadieu C."/>
            <person name="Desvignes T."/>
            <person name="Floi Bucao C."/>
            <person name="Jouanno E."/>
            <person name="Wen M."/>
            <person name="Mejri S."/>
            <person name="Dirks R."/>
            <person name="Jansen H."/>
            <person name="Henkel C."/>
            <person name="Chen W.J."/>
            <person name="Zahm M."/>
            <person name="Cabau C."/>
            <person name="Klopp C."/>
            <person name="Thompson A.W."/>
            <person name="Robinson-Rechavi M."/>
            <person name="Braasch I."/>
            <person name="Lecointre G."/>
            <person name="Bobe J."/>
            <person name="Postlethwait J.H."/>
            <person name="Berthelot C."/>
            <person name="Roest Crollius H."/>
            <person name="Guiguen Y."/>
        </authorList>
    </citation>
    <scope>NUCLEOTIDE SEQUENCE</scope>
    <source>
        <strain evidence="1">WJC10195</strain>
    </source>
</reference>
<evidence type="ECO:0000313" key="2">
    <source>
        <dbReference type="Proteomes" id="UP001152622"/>
    </source>
</evidence>
<dbReference type="AlphaFoldDB" id="A0A9Q1J5Z1"/>
<gene>
    <name evidence="1" type="ORF">SKAU_G00108430</name>
</gene>
<sequence>MAQPSARINAACLIDTSYLATCYIACGLSIDHTAAAEGYLDQYVAVGPKLCGTDDLLVPTAQPRRGLAPQKPINKRKAPTGDGKAVAFGVALRCAVQPRESAAGDRINTASAEDRPAVPAGVFDLRLER</sequence>
<dbReference type="Proteomes" id="UP001152622">
    <property type="component" value="Chromosome 3"/>
</dbReference>
<evidence type="ECO:0000313" key="1">
    <source>
        <dbReference type="EMBL" id="KAJ8370815.1"/>
    </source>
</evidence>
<comment type="caution">
    <text evidence="1">The sequence shown here is derived from an EMBL/GenBank/DDBJ whole genome shotgun (WGS) entry which is preliminary data.</text>
</comment>
<proteinExistence type="predicted"/>